<reference evidence="8" key="1">
    <citation type="submission" date="2012-02" db="EMBL/GenBank/DDBJ databases">
        <title>The complete genome of Echinicola vietnamensis DSM 17526.</title>
        <authorList>
            <person name="Lucas S."/>
            <person name="Copeland A."/>
            <person name="Lapidus A."/>
            <person name="Glavina del Rio T."/>
            <person name="Dalin E."/>
            <person name="Tice H."/>
            <person name="Bruce D."/>
            <person name="Goodwin L."/>
            <person name="Pitluck S."/>
            <person name="Peters L."/>
            <person name="Ovchinnikova G."/>
            <person name="Teshima H."/>
            <person name="Kyrpides N."/>
            <person name="Mavromatis K."/>
            <person name="Ivanova N."/>
            <person name="Brettin T."/>
            <person name="Detter J.C."/>
            <person name="Han C."/>
            <person name="Larimer F."/>
            <person name="Land M."/>
            <person name="Hauser L."/>
            <person name="Markowitz V."/>
            <person name="Cheng J.-F."/>
            <person name="Hugenholtz P."/>
            <person name="Woyke T."/>
            <person name="Wu D."/>
            <person name="Brambilla E."/>
            <person name="Klenk H.-P."/>
            <person name="Eisen J.A."/>
        </authorList>
    </citation>
    <scope>NUCLEOTIDE SEQUENCE [LARGE SCALE GENOMIC DNA]</scope>
    <source>
        <strain evidence="8">DSM 17526 / LMG 23754 / KMM 6221</strain>
    </source>
</reference>
<feature type="binding site" evidence="6">
    <location>
        <position position="333"/>
    </location>
    <ligand>
        <name>a divalent metal cation</name>
        <dbReference type="ChEBI" id="CHEBI:60240"/>
        <label>1</label>
    </ligand>
</feature>
<protein>
    <recommendedName>
        <fullName evidence="3 5">GTP cyclohydrolase 1 type 2 homolog</fullName>
    </recommendedName>
</protein>
<dbReference type="Gene3D" id="3.40.1390.30">
    <property type="entry name" value="NIF3 (NGG1p interacting factor 3)-like"/>
    <property type="match status" value="1"/>
</dbReference>
<dbReference type="EMBL" id="CP003346">
    <property type="protein sequence ID" value="AGA78598.1"/>
    <property type="molecule type" value="Genomic_DNA"/>
</dbReference>
<comment type="similarity">
    <text evidence="1 5">Belongs to the GTP cyclohydrolase I type 2/NIF3 family.</text>
</comment>
<dbReference type="PATRIC" id="fig|926556.3.peg.2475"/>
<proteinExistence type="inferred from homology"/>
<feature type="binding site" evidence="6">
    <location>
        <position position="66"/>
    </location>
    <ligand>
        <name>a divalent metal cation</name>
        <dbReference type="ChEBI" id="CHEBI:60240"/>
        <label>1</label>
    </ligand>
</feature>
<feature type="binding site" evidence="6">
    <location>
        <position position="105"/>
    </location>
    <ligand>
        <name>a divalent metal cation</name>
        <dbReference type="ChEBI" id="CHEBI:60240"/>
        <label>1</label>
    </ligand>
</feature>
<accession>L0FZZ6</accession>
<evidence type="ECO:0000256" key="1">
    <source>
        <dbReference type="ARBA" id="ARBA00006964"/>
    </source>
</evidence>
<gene>
    <name evidence="7" type="ordered locus">Echvi_2350</name>
</gene>
<comment type="subunit">
    <text evidence="2">Homohexamer.</text>
</comment>
<organism evidence="7 8">
    <name type="scientific">Echinicola vietnamensis (strain DSM 17526 / LMG 23754 / KMM 6221)</name>
    <dbReference type="NCBI Taxonomy" id="926556"/>
    <lineage>
        <taxon>Bacteria</taxon>
        <taxon>Pseudomonadati</taxon>
        <taxon>Bacteroidota</taxon>
        <taxon>Cytophagia</taxon>
        <taxon>Cytophagales</taxon>
        <taxon>Cyclobacteriaceae</taxon>
        <taxon>Echinicola</taxon>
    </lineage>
</organism>
<dbReference type="eggNOG" id="COG0327">
    <property type="taxonomic scope" value="Bacteria"/>
</dbReference>
<evidence type="ECO:0000313" key="7">
    <source>
        <dbReference type="EMBL" id="AGA78598.1"/>
    </source>
</evidence>
<dbReference type="HOGENOM" id="CLU_037423_1_0_10"/>
<dbReference type="PANTHER" id="PTHR13799:SF14">
    <property type="entry name" value="GTP CYCLOHYDROLASE 1 TYPE 2 HOMOLOG"/>
    <property type="match status" value="1"/>
</dbReference>
<evidence type="ECO:0000256" key="3">
    <source>
        <dbReference type="ARBA" id="ARBA00022112"/>
    </source>
</evidence>
<feature type="binding site" evidence="6">
    <location>
        <position position="329"/>
    </location>
    <ligand>
        <name>a divalent metal cation</name>
        <dbReference type="ChEBI" id="CHEBI:60240"/>
        <label>1</label>
    </ligand>
</feature>
<dbReference type="InterPro" id="IPR002678">
    <property type="entry name" value="DUF34/NIF3"/>
</dbReference>
<dbReference type="PIRSF" id="PIRSF037489">
    <property type="entry name" value="UCP037489_NIF3_YqfO"/>
    <property type="match status" value="1"/>
</dbReference>
<dbReference type="FunFam" id="3.40.1390.30:FF:000001">
    <property type="entry name" value="GTP cyclohydrolase 1 type 2"/>
    <property type="match status" value="1"/>
</dbReference>
<keyword evidence="8" id="KW-1185">Reference proteome</keyword>
<evidence type="ECO:0000256" key="6">
    <source>
        <dbReference type="PIRSR" id="PIRSR602678-1"/>
    </source>
</evidence>
<evidence type="ECO:0000256" key="5">
    <source>
        <dbReference type="PIRNR" id="PIRNR037489"/>
    </source>
</evidence>
<sequence length="366" mass="40505">MVNLISDVVAYLESIAPPAFQESYDNAQLITGNPADEVTGILCSLDVTEEVVQEAIDLKCNLIVAHHPIIFKGLKSLTGRDYVERTVIKAIKNNVTIYAIHTNLDNIHTGVNKRIADRLGLSNTQVLAPKKGILMKLTAFVPVDDTQQVLKGLYQAGAGSIGEYSNCSFRIEGTGTFLPSDHANPTIGQKGTAEEVRENRIEVIFPAYLQHKIIRALKTAHPYEEVAYYLQQTENEHQEVGSGMIGELESSMSESDFLQHLKSAMNLNVIKHTALRNRPIKRVAVCGGAGIFLLSAAKRAKADIFITGDVKYHEFFDSDNQIIISDIGHYESEIFTKDLLLEILSQNFSNIALYLTKVITNPITYV</sequence>
<dbReference type="GO" id="GO:0005737">
    <property type="term" value="C:cytoplasm"/>
    <property type="evidence" value="ECO:0007669"/>
    <property type="project" value="TreeGrafter"/>
</dbReference>
<dbReference type="RefSeq" id="WP_015266154.1">
    <property type="nucleotide sequence ID" value="NC_019904.1"/>
</dbReference>
<dbReference type="Proteomes" id="UP000010796">
    <property type="component" value="Chromosome"/>
</dbReference>
<keyword evidence="4 5" id="KW-0479">Metal-binding</keyword>
<dbReference type="OrthoDB" id="9792792at2"/>
<evidence type="ECO:0000256" key="4">
    <source>
        <dbReference type="ARBA" id="ARBA00022723"/>
    </source>
</evidence>
<dbReference type="AlphaFoldDB" id="L0FZZ6"/>
<dbReference type="NCBIfam" id="TIGR00486">
    <property type="entry name" value="YbgI_SA1388"/>
    <property type="match status" value="1"/>
</dbReference>
<dbReference type="PANTHER" id="PTHR13799">
    <property type="entry name" value="NGG1 INTERACTING FACTOR 3"/>
    <property type="match status" value="1"/>
</dbReference>
<dbReference type="InterPro" id="IPR036069">
    <property type="entry name" value="DUF34/NIF3_sf"/>
</dbReference>
<dbReference type="KEGG" id="evi:Echvi_2350"/>
<dbReference type="InterPro" id="IPR015867">
    <property type="entry name" value="N-reg_PII/ATP_PRibTrfase_C"/>
</dbReference>
<dbReference type="SUPFAM" id="SSF102705">
    <property type="entry name" value="NIF3 (NGG1p interacting factor 3)-like"/>
    <property type="match status" value="1"/>
</dbReference>
<dbReference type="Pfam" id="PF01784">
    <property type="entry name" value="DUF34_NIF3"/>
    <property type="match status" value="1"/>
</dbReference>
<evidence type="ECO:0000313" key="8">
    <source>
        <dbReference type="Proteomes" id="UP000010796"/>
    </source>
</evidence>
<dbReference type="Gene3D" id="3.30.70.120">
    <property type="match status" value="1"/>
</dbReference>
<evidence type="ECO:0000256" key="2">
    <source>
        <dbReference type="ARBA" id="ARBA00011643"/>
    </source>
</evidence>
<name>L0FZZ6_ECHVK</name>
<dbReference type="STRING" id="926556.Echvi_2350"/>
<feature type="binding site" evidence="6">
    <location>
        <position position="67"/>
    </location>
    <ligand>
        <name>a divalent metal cation</name>
        <dbReference type="ChEBI" id="CHEBI:60240"/>
        <label>1</label>
    </ligand>
</feature>
<dbReference type="InterPro" id="IPR017221">
    <property type="entry name" value="DUF34/NIF3_bac"/>
</dbReference>
<dbReference type="GO" id="GO:0046872">
    <property type="term" value="F:metal ion binding"/>
    <property type="evidence" value="ECO:0007669"/>
    <property type="project" value="UniProtKB-UniRule"/>
</dbReference>